<name>A0A6V7NSB9_ANACO</name>
<gene>
    <name evidence="1" type="ORF">CB5_LOCUS4683</name>
</gene>
<organism evidence="1">
    <name type="scientific">Ananas comosus var. bracteatus</name>
    <name type="common">red pineapple</name>
    <dbReference type="NCBI Taxonomy" id="296719"/>
    <lineage>
        <taxon>Eukaryota</taxon>
        <taxon>Viridiplantae</taxon>
        <taxon>Streptophyta</taxon>
        <taxon>Embryophyta</taxon>
        <taxon>Tracheophyta</taxon>
        <taxon>Spermatophyta</taxon>
        <taxon>Magnoliopsida</taxon>
        <taxon>Liliopsida</taxon>
        <taxon>Poales</taxon>
        <taxon>Bromeliaceae</taxon>
        <taxon>Bromelioideae</taxon>
        <taxon>Ananas</taxon>
    </lineage>
</organism>
<protein>
    <submittedName>
        <fullName evidence="1">Uncharacterized protein</fullName>
    </submittedName>
</protein>
<dbReference type="EMBL" id="LR862141">
    <property type="protein sequence ID" value="CAD1821472.1"/>
    <property type="molecule type" value="Genomic_DNA"/>
</dbReference>
<accession>A0A6V7NSB9</accession>
<sequence length="103" mass="12111">MSGSRSIFLYSVMAHLIRITKKHLLWFFHDHLSNKTSPTLFILLRTECARGFESTSWIRRNQSFVDSKCGRFMDSRHCVRGFGRGAWTNKLVCARSREDKREV</sequence>
<evidence type="ECO:0000313" key="1">
    <source>
        <dbReference type="EMBL" id="CAD1821472.1"/>
    </source>
</evidence>
<reference evidence="1" key="1">
    <citation type="submission" date="2020-07" db="EMBL/GenBank/DDBJ databases">
        <authorList>
            <person name="Lin J."/>
        </authorList>
    </citation>
    <scope>NUCLEOTIDE SEQUENCE</scope>
</reference>
<proteinExistence type="predicted"/>
<dbReference type="AlphaFoldDB" id="A0A6V7NSB9"/>